<evidence type="ECO:0008006" key="3">
    <source>
        <dbReference type="Google" id="ProtNLM"/>
    </source>
</evidence>
<gene>
    <name evidence="1" type="ORF">CPT_Myduc_026</name>
</gene>
<keyword evidence="2" id="KW-1185">Reference proteome</keyword>
<proteinExistence type="predicted"/>
<reference evidence="2" key="1">
    <citation type="submission" date="2019-06" db="EMBL/GenBank/DDBJ databases">
        <title>Complete genome of Proteus mirabilis phage Myduc.</title>
        <authorList>
            <person name="Tran J.S."/>
            <person name="Lessor L."/>
            <person name="O'Leary C."/>
            <person name="Bonasera R.M."/>
            <person name="Liu M."/>
        </authorList>
    </citation>
    <scope>NUCLEOTIDE SEQUENCE [LARGE SCALE GENOMIC DNA]</scope>
</reference>
<sequence length="188" mass="21660">MSSASAEIKGRSLCSVGSGVEERFRIEFYDGEETTVWIDTEKYMECSADMETYLKEIGVGEDVAIAYSALGFKVLRTNGSLTGLTYQDSNSFNDEDSWDFVQDLLNRYPLEALEASQGLGLPLSEFEDKYLGTWESNAKRAEEFYYEIEPEYLNALPNEIKVSIDWDNVYDQYLRHYENICDGYYFRS</sequence>
<name>A0A5J6TDR1_9CAUD</name>
<accession>A0A5J6TDR1</accession>
<protein>
    <recommendedName>
        <fullName evidence="3">Antirestriction protein</fullName>
    </recommendedName>
</protein>
<evidence type="ECO:0000313" key="2">
    <source>
        <dbReference type="Proteomes" id="UP000327513"/>
    </source>
</evidence>
<evidence type="ECO:0000313" key="1">
    <source>
        <dbReference type="EMBL" id="QFG06649.1"/>
    </source>
</evidence>
<dbReference type="EMBL" id="MN098326">
    <property type="protein sequence ID" value="QFG06649.1"/>
    <property type="molecule type" value="Genomic_DNA"/>
</dbReference>
<dbReference type="Proteomes" id="UP000327513">
    <property type="component" value="Segment"/>
</dbReference>
<organism evidence="1 2">
    <name type="scientific">Proteus phage Myduc</name>
    <dbReference type="NCBI Taxonomy" id="2650874"/>
    <lineage>
        <taxon>Viruses</taxon>
        <taxon>Duplodnaviria</taxon>
        <taxon>Heunggongvirae</taxon>
        <taxon>Uroviricota</taxon>
        <taxon>Caudoviricetes</taxon>
        <taxon>Chaseviridae</taxon>
        <taxon>Cleopatravirinae</taxon>
        <taxon>Myducvirus</taxon>
        <taxon>Myducvirus myduc</taxon>
    </lineage>
</organism>